<dbReference type="AlphaFoldDB" id="A0A5B7CXE1"/>
<evidence type="ECO:0000313" key="2">
    <source>
        <dbReference type="Proteomes" id="UP000324222"/>
    </source>
</evidence>
<protein>
    <submittedName>
        <fullName evidence="1">Uncharacterized protein</fullName>
    </submittedName>
</protein>
<dbReference type="Proteomes" id="UP000324222">
    <property type="component" value="Unassembled WGS sequence"/>
</dbReference>
<sequence length="70" mass="8037">MISGRWFMTARPGAESIVHLAATLYTMRQMLDINTRQTIIQSVTDYCLLRGKDIKYQSADSSRSFRCKFG</sequence>
<accession>A0A5B7CXE1</accession>
<organism evidence="1 2">
    <name type="scientific">Portunus trituberculatus</name>
    <name type="common">Swimming crab</name>
    <name type="synonym">Neptunus trituberculatus</name>
    <dbReference type="NCBI Taxonomy" id="210409"/>
    <lineage>
        <taxon>Eukaryota</taxon>
        <taxon>Metazoa</taxon>
        <taxon>Ecdysozoa</taxon>
        <taxon>Arthropoda</taxon>
        <taxon>Crustacea</taxon>
        <taxon>Multicrustacea</taxon>
        <taxon>Malacostraca</taxon>
        <taxon>Eumalacostraca</taxon>
        <taxon>Eucarida</taxon>
        <taxon>Decapoda</taxon>
        <taxon>Pleocyemata</taxon>
        <taxon>Brachyura</taxon>
        <taxon>Eubrachyura</taxon>
        <taxon>Portunoidea</taxon>
        <taxon>Portunidae</taxon>
        <taxon>Portuninae</taxon>
        <taxon>Portunus</taxon>
    </lineage>
</organism>
<reference evidence="1 2" key="1">
    <citation type="submission" date="2019-05" db="EMBL/GenBank/DDBJ databases">
        <title>Another draft genome of Portunus trituberculatus and its Hox gene families provides insights of decapod evolution.</title>
        <authorList>
            <person name="Jeong J.-H."/>
            <person name="Song I."/>
            <person name="Kim S."/>
            <person name="Choi T."/>
            <person name="Kim D."/>
            <person name="Ryu S."/>
            <person name="Kim W."/>
        </authorList>
    </citation>
    <scope>NUCLEOTIDE SEQUENCE [LARGE SCALE GENOMIC DNA]</scope>
    <source>
        <tissue evidence="1">Muscle</tissue>
    </source>
</reference>
<gene>
    <name evidence="1" type="ORF">E2C01_006159</name>
</gene>
<name>A0A5B7CXE1_PORTR</name>
<evidence type="ECO:0000313" key="1">
    <source>
        <dbReference type="EMBL" id="MPC13424.1"/>
    </source>
</evidence>
<comment type="caution">
    <text evidence="1">The sequence shown here is derived from an EMBL/GenBank/DDBJ whole genome shotgun (WGS) entry which is preliminary data.</text>
</comment>
<proteinExistence type="predicted"/>
<dbReference type="EMBL" id="VSRR010000280">
    <property type="protein sequence ID" value="MPC13424.1"/>
    <property type="molecule type" value="Genomic_DNA"/>
</dbReference>
<keyword evidence="2" id="KW-1185">Reference proteome</keyword>